<dbReference type="AlphaFoldDB" id="A0A7I7XBT0"/>
<evidence type="ECO:0000256" key="4">
    <source>
        <dbReference type="ARBA" id="ARBA00022692"/>
    </source>
</evidence>
<evidence type="ECO:0000259" key="8">
    <source>
        <dbReference type="Pfam" id="PF00892"/>
    </source>
</evidence>
<feature type="transmembrane region" description="Helical" evidence="7">
    <location>
        <begin position="266"/>
        <end position="288"/>
    </location>
</feature>
<comment type="similarity">
    <text evidence="2">Belongs to the EamA transporter family.</text>
</comment>
<feature type="transmembrane region" description="Helical" evidence="7">
    <location>
        <begin position="181"/>
        <end position="201"/>
    </location>
</feature>
<dbReference type="EMBL" id="AP022610">
    <property type="protein sequence ID" value="BBZ26081.1"/>
    <property type="molecule type" value="Genomic_DNA"/>
</dbReference>
<dbReference type="RefSeq" id="WP_246240195.1">
    <property type="nucleotide sequence ID" value="NZ_AP022610.1"/>
</dbReference>
<evidence type="ECO:0000313" key="10">
    <source>
        <dbReference type="Proteomes" id="UP000466517"/>
    </source>
</evidence>
<evidence type="ECO:0000313" key="9">
    <source>
        <dbReference type="EMBL" id="BBZ26081.1"/>
    </source>
</evidence>
<feature type="transmembrane region" description="Helical" evidence="7">
    <location>
        <begin position="99"/>
        <end position="117"/>
    </location>
</feature>
<dbReference type="SUPFAM" id="SSF103481">
    <property type="entry name" value="Multidrug resistance efflux transporter EmrE"/>
    <property type="match status" value="1"/>
</dbReference>
<dbReference type="InterPro" id="IPR037185">
    <property type="entry name" value="EmrE-like"/>
</dbReference>
<feature type="transmembrane region" description="Helical" evidence="7">
    <location>
        <begin position="241"/>
        <end position="260"/>
    </location>
</feature>
<evidence type="ECO:0000256" key="7">
    <source>
        <dbReference type="SAM" id="Phobius"/>
    </source>
</evidence>
<keyword evidence="4 7" id="KW-0812">Transmembrane</keyword>
<accession>A0A7I7XBT0</accession>
<dbReference type="InterPro" id="IPR051258">
    <property type="entry name" value="Diverse_Substrate_Transporter"/>
</dbReference>
<feature type="transmembrane region" description="Helical" evidence="7">
    <location>
        <begin position="150"/>
        <end position="169"/>
    </location>
</feature>
<evidence type="ECO:0000256" key="6">
    <source>
        <dbReference type="ARBA" id="ARBA00023136"/>
    </source>
</evidence>
<feature type="transmembrane region" description="Helical" evidence="7">
    <location>
        <begin position="73"/>
        <end position="93"/>
    </location>
</feature>
<evidence type="ECO:0000256" key="2">
    <source>
        <dbReference type="ARBA" id="ARBA00007362"/>
    </source>
</evidence>
<keyword evidence="3" id="KW-1003">Cell membrane</keyword>
<evidence type="ECO:0000256" key="3">
    <source>
        <dbReference type="ARBA" id="ARBA00022475"/>
    </source>
</evidence>
<dbReference type="Proteomes" id="UP000466517">
    <property type="component" value="Chromosome"/>
</dbReference>
<protein>
    <submittedName>
        <fullName evidence="9">Membrane protein</fullName>
    </submittedName>
</protein>
<dbReference type="KEGG" id="mmag:MMAD_03760"/>
<comment type="subcellular location">
    <subcellularLocation>
        <location evidence="1">Cell membrane</location>
        <topology evidence="1">Multi-pass membrane protein</topology>
    </subcellularLocation>
</comment>
<keyword evidence="5 7" id="KW-1133">Transmembrane helix</keyword>
<dbReference type="Pfam" id="PF00892">
    <property type="entry name" value="EamA"/>
    <property type="match status" value="1"/>
</dbReference>
<reference evidence="9 10" key="1">
    <citation type="journal article" date="2019" name="Emerg. Microbes Infect.">
        <title>Comprehensive subspecies identification of 175 nontuberculous mycobacteria species based on 7547 genomic profiles.</title>
        <authorList>
            <person name="Matsumoto Y."/>
            <person name="Kinjo T."/>
            <person name="Motooka D."/>
            <person name="Nabeya D."/>
            <person name="Jung N."/>
            <person name="Uechi K."/>
            <person name="Horii T."/>
            <person name="Iida T."/>
            <person name="Fujita J."/>
            <person name="Nakamura S."/>
        </authorList>
    </citation>
    <scope>NUCLEOTIDE SEQUENCE [LARGE SCALE GENOMIC DNA]</scope>
    <source>
        <strain evidence="9 10">JCM 13574</strain>
    </source>
</reference>
<name>A0A7I7XBT0_9MYCO</name>
<dbReference type="PANTHER" id="PTHR42920:SF5">
    <property type="entry name" value="EAMA DOMAIN-CONTAINING PROTEIN"/>
    <property type="match status" value="1"/>
</dbReference>
<sequence length="292" mass="29491">MTPPVPSRHGPPVGPALLVLAAAASQEIGAAFAVGLFAALGPAGATLARTGVAGVVLCVAVRPRVRGLGRRAWGAALALAAALMVMNLCFYEAISRIPLGIAVTIEVLGPLLLSVALSRRWTGWAWAVLAFAGIAALGVTPTQVGHLDGAGVAFAAAAAVGWACYIVATSRAVRVFPRLDALAIATFVGALLLAPIAAGSLATSVVAHWHVGALAVGVGLLSSVIPYSLELWSLRTLAPGTFAVLTCLSPVVAVLAGWLILRQRLTVLDCIAIALVTTASVGAVRSAAQFPP</sequence>
<organism evidence="9 10">
    <name type="scientific">Mycolicibacterium madagascariense</name>
    <dbReference type="NCBI Taxonomy" id="212765"/>
    <lineage>
        <taxon>Bacteria</taxon>
        <taxon>Bacillati</taxon>
        <taxon>Actinomycetota</taxon>
        <taxon>Actinomycetes</taxon>
        <taxon>Mycobacteriales</taxon>
        <taxon>Mycobacteriaceae</taxon>
        <taxon>Mycolicibacterium</taxon>
    </lineage>
</organism>
<feature type="domain" description="EamA" evidence="8">
    <location>
        <begin position="151"/>
        <end position="281"/>
    </location>
</feature>
<evidence type="ECO:0000256" key="5">
    <source>
        <dbReference type="ARBA" id="ARBA00022989"/>
    </source>
</evidence>
<feature type="transmembrane region" description="Helical" evidence="7">
    <location>
        <begin position="207"/>
        <end position="229"/>
    </location>
</feature>
<dbReference type="PANTHER" id="PTHR42920">
    <property type="entry name" value="OS03G0707200 PROTEIN-RELATED"/>
    <property type="match status" value="1"/>
</dbReference>
<feature type="transmembrane region" description="Helical" evidence="7">
    <location>
        <begin position="124"/>
        <end position="144"/>
    </location>
</feature>
<feature type="transmembrane region" description="Helical" evidence="7">
    <location>
        <begin position="43"/>
        <end position="61"/>
    </location>
</feature>
<gene>
    <name evidence="9" type="ORF">MMAD_03760</name>
</gene>
<proteinExistence type="inferred from homology"/>
<keyword evidence="6 7" id="KW-0472">Membrane</keyword>
<dbReference type="InterPro" id="IPR000620">
    <property type="entry name" value="EamA_dom"/>
</dbReference>
<evidence type="ECO:0000256" key="1">
    <source>
        <dbReference type="ARBA" id="ARBA00004651"/>
    </source>
</evidence>
<dbReference type="GO" id="GO:0005886">
    <property type="term" value="C:plasma membrane"/>
    <property type="evidence" value="ECO:0007669"/>
    <property type="project" value="UniProtKB-SubCell"/>
</dbReference>
<keyword evidence="10" id="KW-1185">Reference proteome</keyword>